<organism evidence="1 2">
    <name type="scientific">Ladona fulva</name>
    <name type="common">Scarce chaser dragonfly</name>
    <name type="synonym">Libellula fulva</name>
    <dbReference type="NCBI Taxonomy" id="123851"/>
    <lineage>
        <taxon>Eukaryota</taxon>
        <taxon>Metazoa</taxon>
        <taxon>Ecdysozoa</taxon>
        <taxon>Arthropoda</taxon>
        <taxon>Hexapoda</taxon>
        <taxon>Insecta</taxon>
        <taxon>Pterygota</taxon>
        <taxon>Palaeoptera</taxon>
        <taxon>Odonata</taxon>
        <taxon>Epiprocta</taxon>
        <taxon>Anisoptera</taxon>
        <taxon>Libelluloidea</taxon>
        <taxon>Libellulidae</taxon>
        <taxon>Ladona</taxon>
    </lineage>
</organism>
<dbReference type="OrthoDB" id="548795at2759"/>
<comment type="caution">
    <text evidence="1">The sequence shown here is derived from an EMBL/GenBank/DDBJ whole genome shotgun (WGS) entry which is preliminary data.</text>
</comment>
<dbReference type="Proteomes" id="UP000792457">
    <property type="component" value="Unassembled WGS sequence"/>
</dbReference>
<dbReference type="InterPro" id="IPR055308">
    <property type="entry name" value="TEX47-like"/>
</dbReference>
<name>A0A8K0P3A7_LADFU</name>
<dbReference type="Pfam" id="PF24787">
    <property type="entry name" value="TEX47"/>
    <property type="match status" value="1"/>
</dbReference>
<feature type="non-terminal residue" evidence="1">
    <location>
        <position position="110"/>
    </location>
</feature>
<accession>A0A8K0P3A7</accession>
<evidence type="ECO:0000313" key="1">
    <source>
        <dbReference type="EMBL" id="KAG8234290.1"/>
    </source>
</evidence>
<reference evidence="1" key="1">
    <citation type="submission" date="2013-04" db="EMBL/GenBank/DDBJ databases">
        <authorList>
            <person name="Qu J."/>
            <person name="Murali S.C."/>
            <person name="Bandaranaike D."/>
            <person name="Bellair M."/>
            <person name="Blankenburg K."/>
            <person name="Chao H."/>
            <person name="Dinh H."/>
            <person name="Doddapaneni H."/>
            <person name="Downs B."/>
            <person name="Dugan-Rocha S."/>
            <person name="Elkadiri S."/>
            <person name="Gnanaolivu R.D."/>
            <person name="Hernandez B."/>
            <person name="Javaid M."/>
            <person name="Jayaseelan J.C."/>
            <person name="Lee S."/>
            <person name="Li M."/>
            <person name="Ming W."/>
            <person name="Munidasa M."/>
            <person name="Muniz J."/>
            <person name="Nguyen L."/>
            <person name="Ongeri F."/>
            <person name="Osuji N."/>
            <person name="Pu L.-L."/>
            <person name="Puazo M."/>
            <person name="Qu C."/>
            <person name="Quiroz J."/>
            <person name="Raj R."/>
            <person name="Weissenberger G."/>
            <person name="Xin Y."/>
            <person name="Zou X."/>
            <person name="Han Y."/>
            <person name="Richards S."/>
            <person name="Worley K."/>
            <person name="Muzny D."/>
            <person name="Gibbs R."/>
        </authorList>
    </citation>
    <scope>NUCLEOTIDE SEQUENCE</scope>
    <source>
        <strain evidence="1">Sampled in the wild</strain>
    </source>
</reference>
<reference evidence="1" key="2">
    <citation type="submission" date="2017-10" db="EMBL/GenBank/DDBJ databases">
        <title>Ladona fulva Genome sequencing and assembly.</title>
        <authorList>
            <person name="Murali S."/>
            <person name="Richards S."/>
            <person name="Bandaranaike D."/>
            <person name="Bellair M."/>
            <person name="Blankenburg K."/>
            <person name="Chao H."/>
            <person name="Dinh H."/>
            <person name="Doddapaneni H."/>
            <person name="Dugan-Rocha S."/>
            <person name="Elkadiri S."/>
            <person name="Gnanaolivu R."/>
            <person name="Hernandez B."/>
            <person name="Skinner E."/>
            <person name="Javaid M."/>
            <person name="Lee S."/>
            <person name="Li M."/>
            <person name="Ming W."/>
            <person name="Munidasa M."/>
            <person name="Muniz J."/>
            <person name="Nguyen L."/>
            <person name="Hughes D."/>
            <person name="Osuji N."/>
            <person name="Pu L.-L."/>
            <person name="Puazo M."/>
            <person name="Qu C."/>
            <person name="Quiroz J."/>
            <person name="Raj R."/>
            <person name="Weissenberger G."/>
            <person name="Xin Y."/>
            <person name="Zou X."/>
            <person name="Han Y."/>
            <person name="Worley K."/>
            <person name="Muzny D."/>
            <person name="Gibbs R."/>
        </authorList>
    </citation>
    <scope>NUCLEOTIDE SEQUENCE</scope>
    <source>
        <strain evidence="1">Sampled in the wild</strain>
    </source>
</reference>
<gene>
    <name evidence="1" type="ORF">J437_LFUL015015</name>
</gene>
<dbReference type="EMBL" id="KZ308794">
    <property type="protein sequence ID" value="KAG8234290.1"/>
    <property type="molecule type" value="Genomic_DNA"/>
</dbReference>
<protein>
    <submittedName>
        <fullName evidence="1">Uncharacterized protein</fullName>
    </submittedName>
</protein>
<sequence>MIVMENFKSIRDCLEEGLKAANRTTFLYRVIYIGQHDFQSIADLKKYFKRNVDHCNDGYCYEKLTGFLLCYPKLLIHLIEGSEDVIHSHFELLCVKQQTDELHDLRIVIT</sequence>
<evidence type="ECO:0000313" key="2">
    <source>
        <dbReference type="Proteomes" id="UP000792457"/>
    </source>
</evidence>
<keyword evidence="2" id="KW-1185">Reference proteome</keyword>
<dbReference type="AlphaFoldDB" id="A0A8K0P3A7"/>
<proteinExistence type="predicted"/>
<dbReference type="PANTHER" id="PTHR34035">
    <property type="entry name" value="TESTIS-EXPRESSED PROTEIN 47"/>
    <property type="match status" value="1"/>
</dbReference>
<dbReference type="PANTHER" id="PTHR34035:SF1">
    <property type="entry name" value="TESTIS-EXPRESSED PROTEIN 47"/>
    <property type="match status" value="1"/>
</dbReference>